<evidence type="ECO:0000256" key="3">
    <source>
        <dbReference type="ARBA" id="ARBA00012925"/>
    </source>
</evidence>
<evidence type="ECO:0000313" key="10">
    <source>
        <dbReference type="Proteomes" id="UP000000768"/>
    </source>
</evidence>
<dbReference type="Gene3D" id="3.40.1050.10">
    <property type="entry name" value="Carbonic anhydrase"/>
    <property type="match status" value="1"/>
</dbReference>
<dbReference type="InterPro" id="IPR036874">
    <property type="entry name" value="Carbonic_anhydrase_sf"/>
</dbReference>
<evidence type="ECO:0000256" key="4">
    <source>
        <dbReference type="ARBA" id="ARBA00022833"/>
    </source>
</evidence>
<evidence type="ECO:0000256" key="7">
    <source>
        <dbReference type="PIRSR" id="PIRSR601765-1"/>
    </source>
</evidence>
<dbReference type="PROSITE" id="PS00705">
    <property type="entry name" value="PROK_CO2_ANHYDRASE_2"/>
    <property type="match status" value="1"/>
</dbReference>
<comment type="function">
    <text evidence="1">Reversible hydration of carbon dioxide.</text>
</comment>
<dbReference type="EC" id="4.2.1.1" evidence="3"/>
<feature type="binding site" evidence="7">
    <location>
        <position position="314"/>
    </location>
    <ligand>
        <name>Zn(2+)</name>
        <dbReference type="ChEBI" id="CHEBI:29105"/>
    </ligand>
</feature>
<dbReference type="FunFam" id="3.40.1050.10:FF:000003">
    <property type="entry name" value="Carbonic anhydrase"/>
    <property type="match status" value="1"/>
</dbReference>
<dbReference type="Pfam" id="PF00484">
    <property type="entry name" value="Pro_CA"/>
    <property type="match status" value="1"/>
</dbReference>
<organism evidence="9 10">
    <name type="scientific">Sorghum bicolor</name>
    <name type="common">Sorghum</name>
    <name type="synonym">Sorghum vulgare</name>
    <dbReference type="NCBI Taxonomy" id="4558"/>
    <lineage>
        <taxon>Eukaryota</taxon>
        <taxon>Viridiplantae</taxon>
        <taxon>Streptophyta</taxon>
        <taxon>Embryophyta</taxon>
        <taxon>Tracheophyta</taxon>
        <taxon>Spermatophyta</taxon>
        <taxon>Magnoliopsida</taxon>
        <taxon>Liliopsida</taxon>
        <taxon>Poales</taxon>
        <taxon>Poaceae</taxon>
        <taxon>PACMAD clade</taxon>
        <taxon>Panicoideae</taxon>
        <taxon>Andropogonodae</taxon>
        <taxon>Andropogoneae</taxon>
        <taxon>Sorghinae</taxon>
        <taxon>Sorghum</taxon>
    </lineage>
</organism>
<dbReference type="GO" id="GO:0008270">
    <property type="term" value="F:zinc ion binding"/>
    <property type="evidence" value="ECO:0007669"/>
    <property type="project" value="InterPro"/>
</dbReference>
<dbReference type="EMBL" id="CM000761">
    <property type="protein sequence ID" value="OQU89631.1"/>
    <property type="molecule type" value="Genomic_DNA"/>
</dbReference>
<keyword evidence="4 7" id="KW-0862">Zinc</keyword>
<dbReference type="InterPro" id="IPR015892">
    <property type="entry name" value="Carbonic_anhydrase_CS"/>
</dbReference>
<dbReference type="PANTHER" id="PTHR11002">
    <property type="entry name" value="CARBONIC ANHYDRASE"/>
    <property type="match status" value="1"/>
</dbReference>
<evidence type="ECO:0000256" key="5">
    <source>
        <dbReference type="ARBA" id="ARBA00023239"/>
    </source>
</evidence>
<keyword evidence="10" id="KW-1185">Reference proteome</keyword>
<proteinExistence type="inferred from homology"/>
<feature type="compositionally biased region" description="Basic residues" evidence="8">
    <location>
        <begin position="221"/>
        <end position="230"/>
    </location>
</feature>
<feature type="binding site" evidence="7">
    <location>
        <position position="374"/>
    </location>
    <ligand>
        <name>Zn(2+)</name>
        <dbReference type="ChEBI" id="CHEBI:29105"/>
    </ligand>
</feature>
<evidence type="ECO:0000313" key="9">
    <source>
        <dbReference type="EMBL" id="OQU89631.1"/>
    </source>
</evidence>
<comment type="cofactor">
    <cofactor evidence="7">
        <name>Zn(2+)</name>
        <dbReference type="ChEBI" id="CHEBI:29105"/>
    </cofactor>
    <text evidence="7">Binds 1 zinc ion per subunit.</text>
</comment>
<dbReference type="InterPro" id="IPR045066">
    <property type="entry name" value="Beta_CA_cladeB"/>
</dbReference>
<evidence type="ECO:0000256" key="2">
    <source>
        <dbReference type="ARBA" id="ARBA00006217"/>
    </source>
</evidence>
<dbReference type="GO" id="GO:0004089">
    <property type="term" value="F:carbonate dehydratase activity"/>
    <property type="evidence" value="ECO:0007669"/>
    <property type="project" value="UniProtKB-EC"/>
</dbReference>
<keyword evidence="5" id="KW-0456">Lyase</keyword>
<evidence type="ECO:0000256" key="6">
    <source>
        <dbReference type="ARBA" id="ARBA00048348"/>
    </source>
</evidence>
<dbReference type="Gramene" id="OQU89631">
    <property type="protein sequence ID" value="OQU89631"/>
    <property type="gene ID" value="SORBI_3002G230100"/>
</dbReference>
<feature type="region of interest" description="Disordered" evidence="8">
    <location>
        <begin position="170"/>
        <end position="237"/>
    </location>
</feature>
<dbReference type="ExpressionAtlas" id="A0A1W0W5L0">
    <property type="expression patterns" value="baseline and differential"/>
</dbReference>
<feature type="compositionally biased region" description="Basic and acidic residues" evidence="8">
    <location>
        <begin position="191"/>
        <end position="220"/>
    </location>
</feature>
<feature type="region of interest" description="Disordered" evidence="8">
    <location>
        <begin position="1"/>
        <end position="44"/>
    </location>
</feature>
<reference evidence="9 10" key="1">
    <citation type="journal article" date="2009" name="Nature">
        <title>The Sorghum bicolor genome and the diversification of grasses.</title>
        <authorList>
            <person name="Paterson A.H."/>
            <person name="Bowers J.E."/>
            <person name="Bruggmann R."/>
            <person name="Dubchak I."/>
            <person name="Grimwood J."/>
            <person name="Gundlach H."/>
            <person name="Haberer G."/>
            <person name="Hellsten U."/>
            <person name="Mitros T."/>
            <person name="Poliakov A."/>
            <person name="Schmutz J."/>
            <person name="Spannagl M."/>
            <person name="Tang H."/>
            <person name="Wang X."/>
            <person name="Wicker T."/>
            <person name="Bharti A.K."/>
            <person name="Chapman J."/>
            <person name="Feltus F.A."/>
            <person name="Gowik U."/>
            <person name="Grigoriev I.V."/>
            <person name="Lyons E."/>
            <person name="Maher C.A."/>
            <person name="Martis M."/>
            <person name="Narechania A."/>
            <person name="Otillar R.P."/>
            <person name="Penning B.W."/>
            <person name="Salamov A.A."/>
            <person name="Wang Y."/>
            <person name="Zhang L."/>
            <person name="Carpita N.C."/>
            <person name="Freeling M."/>
            <person name="Gingle A.R."/>
            <person name="Hash C.T."/>
            <person name="Keller B."/>
            <person name="Klein P."/>
            <person name="Kresovich S."/>
            <person name="McCann M.C."/>
            <person name="Ming R."/>
            <person name="Peterson D.G."/>
            <person name="Mehboob-ur-Rahman"/>
            <person name="Ware D."/>
            <person name="Westhoff P."/>
            <person name="Mayer K.F."/>
            <person name="Messing J."/>
            <person name="Rokhsar D.S."/>
        </authorList>
    </citation>
    <scope>NUCLEOTIDE SEQUENCE [LARGE SCALE GENOMIC DNA]</scope>
    <source>
        <strain evidence="10">cv. BTx623</strain>
    </source>
</reference>
<accession>A0A1W0W5L0</accession>
<dbReference type="STRING" id="4558.A0A1W0W5L0"/>
<sequence length="490" mass="54690">MCTSALQGSRSSGRRRPLPSFAAACREPPNRPTNRGDKPDSPSALERASAHAACVRTSRLPRTRTFFCSLFCVAPVFRAQFRAGIEECTAAAGDEEDRHATHCHSVNIRSSCLLFFPIEPANRRRRCHGSWEGSTCPFRIHQSTTVACAFFQVMPPRTVLLRLASAASTTRASSASAARRRLYPSSDGSGSEEHAAATREDDELRPPPPPHRPEYTDERRLPRRREHRLPHRGEHRRELLSVTMASRDHTGLTRQLLDFQHDTMDEVGAEHDPFVDLKARFLDFKHRNCVENFSNYQSLAQQQTPKFMVIACADSRVCPTAVLGFQPGEAFTVRNVANLVPPYEHGGSETSAALEFAVNTLQVENVLVVGHSRCGGIQALMSMKDDSTSGSFIKNWVSIGKSARLSTKAAAGNLSFDMQCKHCEKESINSSLLNLLTYPWIEKRVNEGTLNLHGGYYNFIDCTFEKWTLLYREGLEGGSKYAIKNRSTWS</sequence>
<gene>
    <name evidence="9" type="ORF">SORBI_3002G230100</name>
</gene>
<dbReference type="eggNOG" id="KOG1578">
    <property type="taxonomic scope" value="Eukaryota"/>
</dbReference>
<dbReference type="AlphaFoldDB" id="A0A1W0W5L0"/>
<dbReference type="Proteomes" id="UP000000768">
    <property type="component" value="Chromosome 2"/>
</dbReference>
<dbReference type="CDD" id="cd00884">
    <property type="entry name" value="beta_CA_cladeB"/>
    <property type="match status" value="1"/>
</dbReference>
<name>A0A1W0W5L0_SORBI</name>
<dbReference type="FunCoup" id="A0A1W0W5L0">
    <property type="interactions" value="1134"/>
</dbReference>
<feature type="binding site" evidence="7">
    <location>
        <position position="312"/>
    </location>
    <ligand>
        <name>Zn(2+)</name>
        <dbReference type="ChEBI" id="CHEBI:29105"/>
    </ligand>
</feature>
<feature type="binding site" evidence="7">
    <location>
        <position position="371"/>
    </location>
    <ligand>
        <name>Zn(2+)</name>
        <dbReference type="ChEBI" id="CHEBI:29105"/>
    </ligand>
</feature>
<protein>
    <recommendedName>
        <fullName evidence="3">carbonic anhydrase</fullName>
        <ecNumber evidence="3">4.2.1.1</ecNumber>
    </recommendedName>
</protein>
<dbReference type="SMART" id="SM00947">
    <property type="entry name" value="Pro_CA"/>
    <property type="match status" value="1"/>
</dbReference>
<comment type="catalytic activity">
    <reaction evidence="6">
        <text>hydrogencarbonate + H(+) = CO2 + H2O</text>
        <dbReference type="Rhea" id="RHEA:10748"/>
        <dbReference type="ChEBI" id="CHEBI:15377"/>
        <dbReference type="ChEBI" id="CHEBI:15378"/>
        <dbReference type="ChEBI" id="CHEBI:16526"/>
        <dbReference type="ChEBI" id="CHEBI:17544"/>
        <dbReference type="EC" id="4.2.1.1"/>
    </reaction>
</comment>
<keyword evidence="7" id="KW-0479">Metal-binding</keyword>
<dbReference type="PANTHER" id="PTHR11002:SF12">
    <property type="entry name" value="CARBONIC ANHYDRASE"/>
    <property type="match status" value="1"/>
</dbReference>
<evidence type="ECO:0000256" key="8">
    <source>
        <dbReference type="SAM" id="MobiDB-lite"/>
    </source>
</evidence>
<comment type="similarity">
    <text evidence="2">Belongs to the beta-class carbonic anhydrase family.</text>
</comment>
<dbReference type="InParanoid" id="A0A1W0W5L0"/>
<evidence type="ECO:0000256" key="1">
    <source>
        <dbReference type="ARBA" id="ARBA00002904"/>
    </source>
</evidence>
<dbReference type="SUPFAM" id="SSF53056">
    <property type="entry name" value="beta-carbonic anhydrase, cab"/>
    <property type="match status" value="1"/>
</dbReference>
<dbReference type="PROSITE" id="PS00704">
    <property type="entry name" value="PROK_CO2_ANHYDRASE_1"/>
    <property type="match status" value="1"/>
</dbReference>
<dbReference type="InterPro" id="IPR001765">
    <property type="entry name" value="Carbonic_anhydrase"/>
</dbReference>
<dbReference type="GO" id="GO:0015976">
    <property type="term" value="P:carbon utilization"/>
    <property type="evidence" value="ECO:0007669"/>
    <property type="project" value="InterPro"/>
</dbReference>
<reference evidence="10" key="2">
    <citation type="journal article" date="2018" name="Plant J.">
        <title>The Sorghum bicolor reference genome: improved assembly, gene annotations, a transcriptome atlas, and signatures of genome organization.</title>
        <authorList>
            <person name="McCormick R.F."/>
            <person name="Truong S.K."/>
            <person name="Sreedasyam A."/>
            <person name="Jenkins J."/>
            <person name="Shu S."/>
            <person name="Sims D."/>
            <person name="Kennedy M."/>
            <person name="Amirebrahimi M."/>
            <person name="Weers B.D."/>
            <person name="McKinley B."/>
            <person name="Mattison A."/>
            <person name="Morishige D.T."/>
            <person name="Grimwood J."/>
            <person name="Schmutz J."/>
            <person name="Mullet J.E."/>
        </authorList>
    </citation>
    <scope>NUCLEOTIDE SEQUENCE [LARGE SCALE GENOMIC DNA]</scope>
    <source>
        <strain evidence="10">cv. BTx623</strain>
    </source>
</reference>